<dbReference type="AlphaFoldDB" id="A0A1K2HY11"/>
<dbReference type="PROSITE" id="PS00136">
    <property type="entry name" value="SUBTILASE_ASP"/>
    <property type="match status" value="1"/>
</dbReference>
<dbReference type="EMBL" id="FPKU01000002">
    <property type="protein sequence ID" value="SFZ84472.1"/>
    <property type="molecule type" value="Genomic_DNA"/>
</dbReference>
<evidence type="ECO:0000256" key="4">
    <source>
        <dbReference type="SAM" id="MobiDB-lite"/>
    </source>
</evidence>
<dbReference type="InterPro" id="IPR023827">
    <property type="entry name" value="Peptidase_S8_Asp-AS"/>
</dbReference>
<keyword evidence="3" id="KW-0720">Serine protease</keyword>
<evidence type="ECO:0000313" key="7">
    <source>
        <dbReference type="Proteomes" id="UP000183447"/>
    </source>
</evidence>
<dbReference type="InterPro" id="IPR015500">
    <property type="entry name" value="Peptidase_S8_subtilisin-rel"/>
</dbReference>
<dbReference type="GO" id="GO:0006508">
    <property type="term" value="P:proteolysis"/>
    <property type="evidence" value="ECO:0007669"/>
    <property type="project" value="UniProtKB-KW"/>
</dbReference>
<gene>
    <name evidence="6" type="ORF">SAMN02983003_2029</name>
</gene>
<evidence type="ECO:0000256" key="2">
    <source>
        <dbReference type="ARBA" id="ARBA00022801"/>
    </source>
</evidence>
<dbReference type="PRINTS" id="PR00723">
    <property type="entry name" value="SUBTILISIN"/>
</dbReference>
<dbReference type="Gene3D" id="3.40.50.200">
    <property type="entry name" value="Peptidase S8/S53 domain"/>
    <property type="match status" value="1"/>
</dbReference>
<dbReference type="InterPro" id="IPR000209">
    <property type="entry name" value="Peptidase_S8/S53_dom"/>
</dbReference>
<evidence type="ECO:0000256" key="1">
    <source>
        <dbReference type="ARBA" id="ARBA00022670"/>
    </source>
</evidence>
<protein>
    <submittedName>
        <fullName evidence="6">Subtilase family protein</fullName>
    </submittedName>
</protein>
<dbReference type="Proteomes" id="UP000183447">
    <property type="component" value="Unassembled WGS sequence"/>
</dbReference>
<evidence type="ECO:0000256" key="3">
    <source>
        <dbReference type="ARBA" id="ARBA00022825"/>
    </source>
</evidence>
<name>A0A1K2HY11_9HYPH</name>
<dbReference type="CDD" id="cd04847">
    <property type="entry name" value="Peptidases_S8_Subtilisin_like_2"/>
    <property type="match status" value="1"/>
</dbReference>
<dbReference type="InterPro" id="IPR036852">
    <property type="entry name" value="Peptidase_S8/S53_dom_sf"/>
</dbReference>
<feature type="domain" description="Peptidase S8/S53" evidence="5">
    <location>
        <begin position="236"/>
        <end position="564"/>
    </location>
</feature>
<organism evidence="6 7">
    <name type="scientific">Devosia enhydra</name>
    <dbReference type="NCBI Taxonomy" id="665118"/>
    <lineage>
        <taxon>Bacteria</taxon>
        <taxon>Pseudomonadati</taxon>
        <taxon>Pseudomonadota</taxon>
        <taxon>Alphaproteobacteria</taxon>
        <taxon>Hyphomicrobiales</taxon>
        <taxon>Devosiaceae</taxon>
        <taxon>Devosia</taxon>
    </lineage>
</organism>
<evidence type="ECO:0000259" key="5">
    <source>
        <dbReference type="Pfam" id="PF00082"/>
    </source>
</evidence>
<dbReference type="GO" id="GO:0004252">
    <property type="term" value="F:serine-type endopeptidase activity"/>
    <property type="evidence" value="ECO:0007669"/>
    <property type="project" value="InterPro"/>
</dbReference>
<evidence type="ECO:0000313" key="6">
    <source>
        <dbReference type="EMBL" id="SFZ84472.1"/>
    </source>
</evidence>
<keyword evidence="2" id="KW-0378">Hydrolase</keyword>
<proteinExistence type="predicted"/>
<dbReference type="SUPFAM" id="SSF52743">
    <property type="entry name" value="Subtilisin-like"/>
    <property type="match status" value="1"/>
</dbReference>
<dbReference type="Pfam" id="PF00082">
    <property type="entry name" value="Peptidase_S8"/>
    <property type="match status" value="1"/>
</dbReference>
<feature type="region of interest" description="Disordered" evidence="4">
    <location>
        <begin position="82"/>
        <end position="103"/>
    </location>
</feature>
<keyword evidence="7" id="KW-1185">Reference proteome</keyword>
<sequence>MQANATVKKAARGVAVAVDSRPGVALITGDARATSPTPKLLSLRRAKGRDPSEPEQDTATFFLTMSNLETLRKNLAAYGDWLPGNSVENSNDDDEDEGGENKPRSFWLFETASTIRPASLRDYWTDSLERLPRTRRSTKWEVWIRKDYRDYFLRALTQAKLELDGKPTEFVEVMVYNVVGTPDQIQRVIQSSVAVVELRSASELAADLVKMPPAARSARVDQVVARLQPPLPTAPRVAVLDTGIAGNHPLLAASTAANGFHAAIPAWGVGDHHGHGTKMAGVVQFLDLEYAMQGSGPIPQYTWLESVVVQAPPGAEPLPARDALERAVALVEKVEAKRVFCLAQTARGEATNGRGTATSAALDLLAYNNGKPRLFCVAAGNVPRTPVEPYAVADYADRNKRFGIEAPGQAFNAITVGAMTYKAQGANLVAPMGDLAPTARSAEAWPKPHPNKPDVVMEGGNFSVDPGGAFAQPSHQNLVLTTGRNLPQSPFSLTGETSAATAAAAGLLGRLQGSYPAYSPASLRGLLVHSAEWTPAMMAQYQSIAAASDQPTARDICLGRYGWGLPNQERAYRSADNACTLVIEDELTPLTLDDKTIKLKEMKYFKLPWPTAALKALGNVQVEMKVTLSYFVEPDPHAYARDRADRYPSHRLRFDVRRFGEDDSSAQSRFNALEDDDGQSDGGWQIGRQYRGRGSLVQDVWTGPAFHLAERDGIAVGPVKGWWADIRKAKRYDTATPFSLIVSIKAPAGAELYTEVAAAAAKVNVLVEASRR</sequence>
<accession>A0A1K2HY11</accession>
<dbReference type="STRING" id="665118.SAMN02983003_2029"/>
<reference evidence="6 7" key="1">
    <citation type="submission" date="2016-11" db="EMBL/GenBank/DDBJ databases">
        <authorList>
            <person name="Jaros S."/>
            <person name="Januszkiewicz K."/>
            <person name="Wedrychowicz H."/>
        </authorList>
    </citation>
    <scope>NUCLEOTIDE SEQUENCE [LARGE SCALE GENOMIC DNA]</scope>
    <source>
        <strain evidence="6 7">ATCC 23634</strain>
    </source>
</reference>
<keyword evidence="1" id="KW-0645">Protease</keyword>
<dbReference type="InterPro" id="IPR034074">
    <property type="entry name" value="Y4bN_pept_dom"/>
</dbReference>